<reference evidence="7 8" key="1">
    <citation type="journal article" date="2017" name="Biotechnol. Biofuels">
        <title>Differential beta-glucosidase expression as a function of carbon source availability in Talaromyces amestolkiae: a genomic and proteomic approach.</title>
        <authorList>
            <person name="de Eugenio L.I."/>
            <person name="Mendez-Liter J.A."/>
            <person name="Nieto-Dominguez M."/>
            <person name="Alonso L."/>
            <person name="Gil-Munoz J."/>
            <person name="Barriuso J."/>
            <person name="Prieto A."/>
            <person name="Martinez M.J."/>
        </authorList>
    </citation>
    <scope>NUCLEOTIDE SEQUENCE [LARGE SCALE GENOMIC DNA]</scope>
    <source>
        <strain evidence="7 8">CIB</strain>
    </source>
</reference>
<dbReference type="InterPro" id="IPR001611">
    <property type="entry name" value="Leu-rich_rpt"/>
</dbReference>
<protein>
    <recommendedName>
        <fullName evidence="9">Protein phosphatase 1 regulatory subunit 7</fullName>
    </recommendedName>
</protein>
<dbReference type="SMART" id="SM00365">
    <property type="entry name" value="LRR_SD22"/>
    <property type="match status" value="9"/>
</dbReference>
<feature type="region of interest" description="Disordered" evidence="6">
    <location>
        <begin position="1"/>
        <end position="48"/>
    </location>
</feature>
<dbReference type="RefSeq" id="XP_040738635.1">
    <property type="nucleotide sequence ID" value="XM_040872730.1"/>
</dbReference>
<evidence type="ECO:0000313" key="7">
    <source>
        <dbReference type="EMBL" id="RAO74121.1"/>
    </source>
</evidence>
<evidence type="ECO:0008006" key="9">
    <source>
        <dbReference type="Google" id="ProtNLM"/>
    </source>
</evidence>
<sequence>MKDRNGWDGKLRVDDQDNRRAVLANPEALEDPDYSDEDAPPVEEIGADEDLLEDEDPDAEDIDLVHLRISNITALKLERFTKLEVSLHHTHHETDRFTYVFPWNAQRLCLRQNQISRIDLPSTLGATLRELDLYDNLISHIKGLDDLTNLTLLDLSFNKIKHIKNVSHLTKLTDIFFVQNRISTIEGLEELVHLRNLELGANRIREIQGLDNLKALEQLWLGKNKITEMTNLSSLTSLKILSIQSNRLTSITGLSDLPNLEELYISHNALTDLTGLENNKNLRVLDFSNNRVTKLEGLAHLTQLEEVWASSNGLSSFEEVERELRDKEKLETVYFEGNPLQLKTPALYRNKVRLALPQIKQIDATYVRVS</sequence>
<dbReference type="InterPro" id="IPR025875">
    <property type="entry name" value="Leu-rich_rpt_4"/>
</dbReference>
<dbReference type="FunFam" id="3.80.10.10:FF:000055">
    <property type="entry name" value="Protein phosphatase 1 regulatory subunit 7"/>
    <property type="match status" value="1"/>
</dbReference>
<dbReference type="STRING" id="1196081.A0A364LEI2"/>
<accession>A0A364LEI2</accession>
<evidence type="ECO:0000256" key="5">
    <source>
        <dbReference type="ARBA" id="ARBA00023460"/>
    </source>
</evidence>
<evidence type="ECO:0000256" key="3">
    <source>
        <dbReference type="ARBA" id="ARBA00022737"/>
    </source>
</evidence>
<dbReference type="GeneID" id="63799347"/>
<evidence type="ECO:0000313" key="8">
    <source>
        <dbReference type="Proteomes" id="UP000249363"/>
    </source>
</evidence>
<feature type="compositionally biased region" description="Acidic residues" evidence="6">
    <location>
        <begin position="28"/>
        <end position="48"/>
    </location>
</feature>
<evidence type="ECO:0000256" key="2">
    <source>
        <dbReference type="ARBA" id="ARBA00022614"/>
    </source>
</evidence>
<dbReference type="EMBL" id="MIKG01000029">
    <property type="protein sequence ID" value="RAO74121.1"/>
    <property type="molecule type" value="Genomic_DNA"/>
</dbReference>
<gene>
    <name evidence="7" type="ORF">BHQ10_010133</name>
</gene>
<organism evidence="7 8">
    <name type="scientific">Talaromyces amestolkiae</name>
    <dbReference type="NCBI Taxonomy" id="1196081"/>
    <lineage>
        <taxon>Eukaryota</taxon>
        <taxon>Fungi</taxon>
        <taxon>Dikarya</taxon>
        <taxon>Ascomycota</taxon>
        <taxon>Pezizomycotina</taxon>
        <taxon>Eurotiomycetes</taxon>
        <taxon>Eurotiomycetidae</taxon>
        <taxon>Eurotiales</taxon>
        <taxon>Trichocomaceae</taxon>
        <taxon>Talaromyces</taxon>
        <taxon>Talaromyces sect. Talaromyces</taxon>
    </lineage>
</organism>
<keyword evidence="4" id="KW-0539">Nucleus</keyword>
<dbReference type="GO" id="GO:0005634">
    <property type="term" value="C:nucleus"/>
    <property type="evidence" value="ECO:0007669"/>
    <property type="project" value="UniProtKB-SubCell"/>
</dbReference>
<dbReference type="SMART" id="SM00369">
    <property type="entry name" value="LRR_TYP"/>
    <property type="match status" value="4"/>
</dbReference>
<evidence type="ECO:0000256" key="6">
    <source>
        <dbReference type="SAM" id="MobiDB-lite"/>
    </source>
</evidence>
<name>A0A364LEI2_TALAM</name>
<keyword evidence="2" id="KW-0433">Leucine-rich repeat</keyword>
<evidence type="ECO:0000256" key="4">
    <source>
        <dbReference type="ARBA" id="ARBA00023242"/>
    </source>
</evidence>
<dbReference type="InterPro" id="IPR050576">
    <property type="entry name" value="Cilia_flagella_integrity"/>
</dbReference>
<keyword evidence="3" id="KW-0677">Repeat</keyword>
<dbReference type="Gene3D" id="3.80.10.10">
    <property type="entry name" value="Ribonuclease Inhibitor"/>
    <property type="match status" value="2"/>
</dbReference>
<dbReference type="InterPro" id="IPR032675">
    <property type="entry name" value="LRR_dom_sf"/>
</dbReference>
<dbReference type="InterPro" id="IPR003591">
    <property type="entry name" value="Leu-rich_rpt_typical-subtyp"/>
</dbReference>
<comment type="subcellular location">
    <subcellularLocation>
        <location evidence="1">Nucleus</location>
    </subcellularLocation>
</comment>
<feature type="compositionally biased region" description="Basic and acidic residues" evidence="6">
    <location>
        <begin position="1"/>
        <end position="20"/>
    </location>
</feature>
<proteinExistence type="inferred from homology"/>
<dbReference type="AlphaFoldDB" id="A0A364LEI2"/>
<evidence type="ECO:0000256" key="1">
    <source>
        <dbReference type="ARBA" id="ARBA00004123"/>
    </source>
</evidence>
<dbReference type="PANTHER" id="PTHR45973">
    <property type="entry name" value="PROTEIN PHOSPHATASE 1 REGULATORY SUBUNIT SDS22-RELATED"/>
    <property type="match status" value="1"/>
</dbReference>
<keyword evidence="8" id="KW-1185">Reference proteome</keyword>
<comment type="caution">
    <text evidence="7">The sequence shown here is derived from an EMBL/GenBank/DDBJ whole genome shotgun (WGS) entry which is preliminary data.</text>
</comment>
<dbReference type="PANTHER" id="PTHR45973:SF23">
    <property type="entry name" value="PROTEIN PHOSPHATASE 1 REGULATORY SUBUNIT 7"/>
    <property type="match status" value="1"/>
</dbReference>
<dbReference type="Proteomes" id="UP000249363">
    <property type="component" value="Unassembled WGS sequence"/>
</dbReference>
<dbReference type="PROSITE" id="PS51450">
    <property type="entry name" value="LRR"/>
    <property type="match status" value="8"/>
</dbReference>
<dbReference type="Pfam" id="PF12799">
    <property type="entry name" value="LRR_4"/>
    <property type="match status" value="3"/>
</dbReference>
<dbReference type="OrthoDB" id="266138at2759"/>
<dbReference type="SUPFAM" id="SSF52058">
    <property type="entry name" value="L domain-like"/>
    <property type="match status" value="1"/>
</dbReference>
<comment type="similarity">
    <text evidence="5">Belongs to the SDS22 family.</text>
</comment>